<feature type="chain" id="PRO_5035191166" evidence="1">
    <location>
        <begin position="19"/>
        <end position="122"/>
    </location>
</feature>
<accession>A0A8J2JZX0</accession>
<organism evidence="2 3">
    <name type="scientific">Allacma fusca</name>
    <dbReference type="NCBI Taxonomy" id="39272"/>
    <lineage>
        <taxon>Eukaryota</taxon>
        <taxon>Metazoa</taxon>
        <taxon>Ecdysozoa</taxon>
        <taxon>Arthropoda</taxon>
        <taxon>Hexapoda</taxon>
        <taxon>Collembola</taxon>
        <taxon>Symphypleona</taxon>
        <taxon>Sminthuridae</taxon>
        <taxon>Allacma</taxon>
    </lineage>
</organism>
<name>A0A8J2JZX0_9HEXA</name>
<keyword evidence="1" id="KW-0732">Signal</keyword>
<proteinExistence type="predicted"/>
<keyword evidence="3" id="KW-1185">Reference proteome</keyword>
<sequence length="122" mass="13670">MKIVSLFIVTCVFTAALAVPVTKTIPWLSIVGRFEKNAGVECFQSCFKSKPLAFDLLVVKFQEKGKLINLTNAGKEFDAVIEDTLNWDSFTVNKLLEKVFPVLRDMISVDSTTNHSSNIYFS</sequence>
<reference evidence="2" key="1">
    <citation type="submission" date="2021-06" db="EMBL/GenBank/DDBJ databases">
        <authorList>
            <person name="Hodson N. C."/>
            <person name="Mongue J. A."/>
            <person name="Jaron S. K."/>
        </authorList>
    </citation>
    <scope>NUCLEOTIDE SEQUENCE</scope>
</reference>
<protein>
    <submittedName>
        <fullName evidence="2">Uncharacterized protein</fullName>
    </submittedName>
</protein>
<evidence type="ECO:0000256" key="1">
    <source>
        <dbReference type="SAM" id="SignalP"/>
    </source>
</evidence>
<dbReference type="EMBL" id="CAJVCH010196617">
    <property type="protein sequence ID" value="CAG7730568.1"/>
    <property type="molecule type" value="Genomic_DNA"/>
</dbReference>
<evidence type="ECO:0000313" key="3">
    <source>
        <dbReference type="Proteomes" id="UP000708208"/>
    </source>
</evidence>
<feature type="signal peptide" evidence="1">
    <location>
        <begin position="1"/>
        <end position="18"/>
    </location>
</feature>
<gene>
    <name evidence="2" type="ORF">AFUS01_LOCUS19200</name>
</gene>
<comment type="caution">
    <text evidence="2">The sequence shown here is derived from an EMBL/GenBank/DDBJ whole genome shotgun (WGS) entry which is preliminary data.</text>
</comment>
<dbReference type="AlphaFoldDB" id="A0A8J2JZX0"/>
<evidence type="ECO:0000313" key="2">
    <source>
        <dbReference type="EMBL" id="CAG7730568.1"/>
    </source>
</evidence>
<dbReference type="Proteomes" id="UP000708208">
    <property type="component" value="Unassembled WGS sequence"/>
</dbReference>